<keyword evidence="3" id="KW-0547">Nucleotide-binding</keyword>
<dbReference type="PANTHER" id="PTHR43499">
    <property type="entry name" value="ABC TRANSPORTER I FAMILY MEMBER 1"/>
    <property type="match status" value="1"/>
</dbReference>
<evidence type="ECO:0000256" key="7">
    <source>
        <dbReference type="ARBA" id="ARBA00023136"/>
    </source>
</evidence>
<dbReference type="PROSITE" id="PS50893">
    <property type="entry name" value="ABC_TRANSPORTER_2"/>
    <property type="match status" value="1"/>
</dbReference>
<evidence type="ECO:0000256" key="6">
    <source>
        <dbReference type="ARBA" id="ARBA00022967"/>
    </source>
</evidence>
<accession>A0A081B882</accession>
<organism evidence="9 10">
    <name type="scientific">Tepidicaulis marinus</name>
    <dbReference type="NCBI Taxonomy" id="1333998"/>
    <lineage>
        <taxon>Bacteria</taxon>
        <taxon>Pseudomonadati</taxon>
        <taxon>Pseudomonadota</taxon>
        <taxon>Alphaproteobacteria</taxon>
        <taxon>Hyphomicrobiales</taxon>
        <taxon>Parvibaculaceae</taxon>
        <taxon>Tepidicaulis</taxon>
    </lineage>
</organism>
<evidence type="ECO:0000256" key="3">
    <source>
        <dbReference type="ARBA" id="ARBA00022741"/>
    </source>
</evidence>
<dbReference type="PROSITE" id="PS00211">
    <property type="entry name" value="ABC_TRANSPORTER_1"/>
    <property type="match status" value="1"/>
</dbReference>
<dbReference type="InterPro" id="IPR003593">
    <property type="entry name" value="AAA+_ATPase"/>
</dbReference>
<dbReference type="STRING" id="1333998.M2A_0749"/>
<keyword evidence="5" id="KW-0067">ATP-binding</keyword>
<proteinExistence type="inferred from homology"/>
<dbReference type="SMART" id="SM00382">
    <property type="entry name" value="AAA"/>
    <property type="match status" value="1"/>
</dbReference>
<evidence type="ECO:0000313" key="9">
    <source>
        <dbReference type="EMBL" id="GAK44250.1"/>
    </source>
</evidence>
<keyword evidence="4" id="KW-0201">Cytochrome c-type biogenesis</keyword>
<dbReference type="Proteomes" id="UP000028702">
    <property type="component" value="Unassembled WGS sequence"/>
</dbReference>
<dbReference type="Pfam" id="PF00005">
    <property type="entry name" value="ABC_tran"/>
    <property type="match status" value="1"/>
</dbReference>
<feature type="domain" description="ABC transporter" evidence="8">
    <location>
        <begin position="15"/>
        <end position="219"/>
    </location>
</feature>
<dbReference type="GO" id="GO:0005524">
    <property type="term" value="F:ATP binding"/>
    <property type="evidence" value="ECO:0007669"/>
    <property type="project" value="UniProtKB-KW"/>
</dbReference>
<dbReference type="PANTHER" id="PTHR43499:SF1">
    <property type="entry name" value="ABC TRANSPORTER I FAMILY MEMBER 1"/>
    <property type="match status" value="1"/>
</dbReference>
<keyword evidence="2" id="KW-0813">Transport</keyword>
<dbReference type="RefSeq" id="WP_244444373.1">
    <property type="nucleotide sequence ID" value="NZ_BBIO01000003.1"/>
</dbReference>
<keyword evidence="6" id="KW-1278">Translocase</keyword>
<dbReference type="InterPro" id="IPR003439">
    <property type="entry name" value="ABC_transporter-like_ATP-bd"/>
</dbReference>
<gene>
    <name evidence="9" type="ORF">M2A_0749</name>
</gene>
<evidence type="ECO:0000256" key="5">
    <source>
        <dbReference type="ARBA" id="ARBA00022840"/>
    </source>
</evidence>
<comment type="caution">
    <text evidence="9">The sequence shown here is derived from an EMBL/GenBank/DDBJ whole genome shotgun (WGS) entry which is preliminary data.</text>
</comment>
<dbReference type="InterPro" id="IPR005895">
    <property type="entry name" value="ABC_transptr_haem_export_CcmA"/>
</dbReference>
<evidence type="ECO:0000256" key="2">
    <source>
        <dbReference type="ARBA" id="ARBA00022448"/>
    </source>
</evidence>
<keyword evidence="10" id="KW-1185">Reference proteome</keyword>
<dbReference type="NCBIfam" id="TIGR01189">
    <property type="entry name" value="ccmA"/>
    <property type="match status" value="1"/>
</dbReference>
<dbReference type="Gene3D" id="3.40.50.300">
    <property type="entry name" value="P-loop containing nucleotide triphosphate hydrolases"/>
    <property type="match status" value="1"/>
</dbReference>
<dbReference type="InterPro" id="IPR017871">
    <property type="entry name" value="ABC_transporter-like_CS"/>
</dbReference>
<dbReference type="InterPro" id="IPR027417">
    <property type="entry name" value="P-loop_NTPase"/>
</dbReference>
<comment type="similarity">
    <text evidence="1">Belongs to the ABC transporter superfamily.</text>
</comment>
<dbReference type="GO" id="GO:0022857">
    <property type="term" value="F:transmembrane transporter activity"/>
    <property type="evidence" value="ECO:0007669"/>
    <property type="project" value="InterPro"/>
</dbReference>
<keyword evidence="7" id="KW-0472">Membrane</keyword>
<dbReference type="EMBL" id="BBIO01000003">
    <property type="protein sequence ID" value="GAK44250.1"/>
    <property type="molecule type" value="Genomic_DNA"/>
</dbReference>
<evidence type="ECO:0000259" key="8">
    <source>
        <dbReference type="PROSITE" id="PS50893"/>
    </source>
</evidence>
<dbReference type="eggNOG" id="COG4133">
    <property type="taxonomic scope" value="Bacteria"/>
</dbReference>
<name>A0A081B882_9HYPH</name>
<sequence>MTIFEAERTYPPLVLKGDNLACERGGRLVFDGLSFEARSGDILLVTGPNGSGKSTLLRLLAGLLEKSAGEVSLGGMAPEGEVSDYLLYAGHLDAVKGGLCVAENLAFWGALYGSAVPGAALDAALAVFALDHLADLPADVLSAGQKRRLGLARLALIERPLWLLDEPSVSLDAENAGRLARLIEAHRARGGIVLAATHADLGLGGVRRLDLGALASGAAA</sequence>
<dbReference type="SUPFAM" id="SSF52540">
    <property type="entry name" value="P-loop containing nucleoside triphosphate hydrolases"/>
    <property type="match status" value="1"/>
</dbReference>
<evidence type="ECO:0000256" key="4">
    <source>
        <dbReference type="ARBA" id="ARBA00022748"/>
    </source>
</evidence>
<dbReference type="GO" id="GO:0017004">
    <property type="term" value="P:cytochrome complex assembly"/>
    <property type="evidence" value="ECO:0007669"/>
    <property type="project" value="UniProtKB-KW"/>
</dbReference>
<protein>
    <submittedName>
        <fullName evidence="9">Heme exporter protein CcmA</fullName>
    </submittedName>
</protein>
<evidence type="ECO:0000313" key="10">
    <source>
        <dbReference type="Proteomes" id="UP000028702"/>
    </source>
</evidence>
<evidence type="ECO:0000256" key="1">
    <source>
        <dbReference type="ARBA" id="ARBA00005417"/>
    </source>
</evidence>
<reference evidence="9 10" key="1">
    <citation type="submission" date="2014-07" db="EMBL/GenBank/DDBJ databases">
        <title>Tepidicaulis marinum gen. nov., sp. nov., a novel marine bacterium denitrifying nitrate to nitrous oxide strictly under microaerobic conditions.</title>
        <authorList>
            <person name="Takeuchi M."/>
            <person name="Yamagishi T."/>
            <person name="Kamagata Y."/>
            <person name="Oshima K."/>
            <person name="Hattori M."/>
            <person name="Katayama T."/>
            <person name="Hanada S."/>
            <person name="Tamaki H."/>
            <person name="Marumo K."/>
            <person name="Maeda H."/>
            <person name="Nedachi M."/>
            <person name="Iwasaki W."/>
            <person name="Suwa Y."/>
            <person name="Sakata S."/>
        </authorList>
    </citation>
    <scope>NUCLEOTIDE SEQUENCE [LARGE SCALE GENOMIC DNA]</scope>
    <source>
        <strain evidence="9 10">MA2</strain>
    </source>
</reference>
<dbReference type="AlphaFoldDB" id="A0A081B882"/>
<dbReference type="GO" id="GO:0016887">
    <property type="term" value="F:ATP hydrolysis activity"/>
    <property type="evidence" value="ECO:0007669"/>
    <property type="project" value="InterPro"/>
</dbReference>